<dbReference type="InterPro" id="IPR048279">
    <property type="entry name" value="MdtK-like"/>
</dbReference>
<feature type="transmembrane region" description="Helical" evidence="10">
    <location>
        <begin position="74"/>
        <end position="99"/>
    </location>
</feature>
<keyword evidence="2" id="KW-0813">Transport</keyword>
<sequence>MHKMVEQKWTSAWRLKLTRRMNSRAFIELSETAKLALPMALTQIGQIVMTTTDLVFIGHIGAEAIAAAALAGRIYILAFTFGSGLLVPIASLAAQAFGANNLAVVRCALRMGLWAAMILAFPIMAVALCGEQILLAFGQAPDTAQLAQAYLYGLAWGAMPALGFMALRGFMGAVNRPEPILWITLAAIPVNALLDYLLIYGKLGVPRLDLFGAGLATTLVNCAAFLACLWFAAMRHPFRDYNVLARFFRFDWPLMRQLIVIGSPISIASLMVSGMFSTAALLAGLISTSALAAHQIALQVTMILSMIPVGISLAAAVRVGHAVGCNDHAGIKRAGLVAILLGVMIAAMLTLAVIATRFEIAELFLDKSARDADETIRLATELLLGGASFFIADAIQFIAAGNLRGLKDTRMPLLFAGIAYWLIGFSLSYLIGLKMGLGIVGIWSGLFIGTNVYAALLFLRFQLLTNRLALQNHDVASANHRHCTAGSAKDSFEMRQRKKGRA</sequence>
<evidence type="ECO:0000256" key="7">
    <source>
        <dbReference type="ARBA" id="ARBA00023065"/>
    </source>
</evidence>
<dbReference type="GO" id="GO:0042910">
    <property type="term" value="F:xenobiotic transmembrane transporter activity"/>
    <property type="evidence" value="ECO:0007669"/>
    <property type="project" value="InterPro"/>
</dbReference>
<dbReference type="AlphaFoldDB" id="A0A4U6RCZ4"/>
<evidence type="ECO:0000256" key="2">
    <source>
        <dbReference type="ARBA" id="ARBA00022448"/>
    </source>
</evidence>
<dbReference type="CDD" id="cd13131">
    <property type="entry name" value="MATE_NorM_like"/>
    <property type="match status" value="1"/>
</dbReference>
<feature type="transmembrane region" description="Helical" evidence="10">
    <location>
        <begin position="437"/>
        <end position="459"/>
    </location>
</feature>
<dbReference type="Proteomes" id="UP000305095">
    <property type="component" value="Unassembled WGS sequence"/>
</dbReference>
<organism evidence="11 12">
    <name type="scientific">Bradyrhizobium elkanii</name>
    <dbReference type="NCBI Taxonomy" id="29448"/>
    <lineage>
        <taxon>Bacteria</taxon>
        <taxon>Pseudomonadati</taxon>
        <taxon>Pseudomonadota</taxon>
        <taxon>Alphaproteobacteria</taxon>
        <taxon>Hyphomicrobiales</taxon>
        <taxon>Nitrobacteraceae</taxon>
        <taxon>Bradyrhizobium</taxon>
    </lineage>
</organism>
<feature type="transmembrane region" description="Helical" evidence="10">
    <location>
        <begin position="254"/>
        <end position="276"/>
    </location>
</feature>
<dbReference type="GO" id="GO:0006811">
    <property type="term" value="P:monoatomic ion transport"/>
    <property type="evidence" value="ECO:0007669"/>
    <property type="project" value="UniProtKB-KW"/>
</dbReference>
<evidence type="ECO:0000256" key="3">
    <source>
        <dbReference type="ARBA" id="ARBA00022449"/>
    </source>
</evidence>
<keyword evidence="7" id="KW-0406">Ion transport</keyword>
<evidence type="ECO:0000313" key="11">
    <source>
        <dbReference type="EMBL" id="TKV71673.1"/>
    </source>
</evidence>
<feature type="transmembrane region" description="Helical" evidence="10">
    <location>
        <begin position="179"/>
        <end position="199"/>
    </location>
</feature>
<keyword evidence="4" id="KW-1003">Cell membrane</keyword>
<name>A0A4U6RCZ4_BRAEL</name>
<evidence type="ECO:0000256" key="5">
    <source>
        <dbReference type="ARBA" id="ARBA00022692"/>
    </source>
</evidence>
<feature type="transmembrane region" description="Helical" evidence="10">
    <location>
        <begin position="411"/>
        <end position="431"/>
    </location>
</feature>
<evidence type="ECO:0000256" key="4">
    <source>
        <dbReference type="ARBA" id="ARBA00022475"/>
    </source>
</evidence>
<dbReference type="NCBIfam" id="TIGR00797">
    <property type="entry name" value="matE"/>
    <property type="match status" value="1"/>
</dbReference>
<feature type="transmembrane region" description="Helical" evidence="10">
    <location>
        <begin position="111"/>
        <end position="137"/>
    </location>
</feature>
<evidence type="ECO:0000256" key="1">
    <source>
        <dbReference type="ARBA" id="ARBA00004429"/>
    </source>
</evidence>
<keyword evidence="3" id="KW-0050">Antiport</keyword>
<comment type="caution">
    <text evidence="11">The sequence shown here is derived from an EMBL/GenBank/DDBJ whole genome shotgun (WGS) entry which is preliminary data.</text>
</comment>
<protein>
    <recommendedName>
        <fullName evidence="9">Multidrug-efflux transporter</fullName>
    </recommendedName>
</protein>
<feature type="transmembrane region" description="Helical" evidence="10">
    <location>
        <begin position="296"/>
        <end position="316"/>
    </location>
</feature>
<dbReference type="GO" id="GO:0015297">
    <property type="term" value="F:antiporter activity"/>
    <property type="evidence" value="ECO:0007669"/>
    <property type="project" value="UniProtKB-KW"/>
</dbReference>
<dbReference type="RefSeq" id="WP_137483847.1">
    <property type="nucleotide sequence ID" value="NZ_SZZP01000044.1"/>
</dbReference>
<dbReference type="InterPro" id="IPR050222">
    <property type="entry name" value="MATE_MdtK"/>
</dbReference>
<dbReference type="Pfam" id="PF01554">
    <property type="entry name" value="MatE"/>
    <property type="match status" value="2"/>
</dbReference>
<feature type="transmembrane region" description="Helical" evidence="10">
    <location>
        <begin position="378"/>
        <end position="399"/>
    </location>
</feature>
<evidence type="ECO:0000256" key="10">
    <source>
        <dbReference type="SAM" id="Phobius"/>
    </source>
</evidence>
<evidence type="ECO:0000256" key="8">
    <source>
        <dbReference type="ARBA" id="ARBA00023136"/>
    </source>
</evidence>
<feature type="transmembrane region" description="Helical" evidence="10">
    <location>
        <begin position="149"/>
        <end position="167"/>
    </location>
</feature>
<dbReference type="PANTHER" id="PTHR43298:SF2">
    <property type="entry name" value="FMN_FAD EXPORTER YEEO-RELATED"/>
    <property type="match status" value="1"/>
</dbReference>
<gene>
    <name evidence="11" type="ORF">FDV58_39340</name>
</gene>
<keyword evidence="5 10" id="KW-0812">Transmembrane</keyword>
<dbReference type="GO" id="GO:0005886">
    <property type="term" value="C:plasma membrane"/>
    <property type="evidence" value="ECO:0007669"/>
    <property type="project" value="UniProtKB-SubCell"/>
</dbReference>
<accession>A0A4U6RCZ4</accession>
<keyword evidence="8 10" id="KW-0472">Membrane</keyword>
<comment type="subcellular location">
    <subcellularLocation>
        <location evidence="1">Cell inner membrane</location>
        <topology evidence="1">Multi-pass membrane protein</topology>
    </subcellularLocation>
</comment>
<feature type="transmembrane region" description="Helical" evidence="10">
    <location>
        <begin position="211"/>
        <end position="233"/>
    </location>
</feature>
<dbReference type="PIRSF" id="PIRSF006603">
    <property type="entry name" value="DinF"/>
    <property type="match status" value="1"/>
</dbReference>
<feature type="transmembrane region" description="Helical" evidence="10">
    <location>
        <begin position="47"/>
        <end position="68"/>
    </location>
</feature>
<feature type="transmembrane region" description="Helical" evidence="10">
    <location>
        <begin position="336"/>
        <end position="358"/>
    </location>
</feature>
<dbReference type="InterPro" id="IPR002528">
    <property type="entry name" value="MATE_fam"/>
</dbReference>
<dbReference type="EMBL" id="SZZP01000044">
    <property type="protein sequence ID" value="TKV71673.1"/>
    <property type="molecule type" value="Genomic_DNA"/>
</dbReference>
<reference evidence="11 12" key="1">
    <citation type="submission" date="2019-05" db="EMBL/GenBank/DDBJ databases">
        <title>Draft Genome of Bradyrhizobium elkanii strain SEMIA 938, Used in Commercial Inoculants for Lupinus spp. in Brazil.</title>
        <authorList>
            <person name="Hungria M."/>
            <person name="Delamuta J.R.M."/>
            <person name="Ribeiro R.A."/>
            <person name="Nogueira M.A."/>
        </authorList>
    </citation>
    <scope>NUCLEOTIDE SEQUENCE [LARGE SCALE GENOMIC DNA]</scope>
    <source>
        <strain evidence="11 12">Semia 938</strain>
    </source>
</reference>
<evidence type="ECO:0000256" key="6">
    <source>
        <dbReference type="ARBA" id="ARBA00022989"/>
    </source>
</evidence>
<dbReference type="PANTHER" id="PTHR43298">
    <property type="entry name" value="MULTIDRUG RESISTANCE PROTEIN NORM-RELATED"/>
    <property type="match status" value="1"/>
</dbReference>
<proteinExistence type="predicted"/>
<evidence type="ECO:0000256" key="9">
    <source>
        <dbReference type="ARBA" id="ARBA00031636"/>
    </source>
</evidence>
<evidence type="ECO:0000313" key="12">
    <source>
        <dbReference type="Proteomes" id="UP000305095"/>
    </source>
</evidence>
<keyword evidence="6 10" id="KW-1133">Transmembrane helix</keyword>